<evidence type="ECO:0000313" key="2">
    <source>
        <dbReference type="EMBL" id="EGC18001.1"/>
    </source>
</evidence>
<gene>
    <name evidence="2" type="ORF">HMPREF9098_0554</name>
</gene>
<evidence type="ECO:0008006" key="4">
    <source>
        <dbReference type="Google" id="ProtNLM"/>
    </source>
</evidence>
<keyword evidence="3" id="KW-1185">Reference proteome</keyword>
<comment type="caution">
    <text evidence="2">The sequence shown here is derived from an EMBL/GenBank/DDBJ whole genome shotgun (WGS) entry which is preliminary data.</text>
</comment>
<organism evidence="2 3">
    <name type="scientific">Kingella denitrificans ATCC 33394</name>
    <dbReference type="NCBI Taxonomy" id="888741"/>
    <lineage>
        <taxon>Bacteria</taxon>
        <taxon>Pseudomonadati</taxon>
        <taxon>Pseudomonadota</taxon>
        <taxon>Betaproteobacteria</taxon>
        <taxon>Neisseriales</taxon>
        <taxon>Neisseriaceae</taxon>
        <taxon>Kingella</taxon>
    </lineage>
</organism>
<dbReference type="Proteomes" id="UP000004088">
    <property type="component" value="Unassembled WGS sequence"/>
</dbReference>
<feature type="chain" id="PRO_5003246978" description="Lipoprotein" evidence="1">
    <location>
        <begin position="24"/>
        <end position="245"/>
    </location>
</feature>
<evidence type="ECO:0000256" key="1">
    <source>
        <dbReference type="SAM" id="SignalP"/>
    </source>
</evidence>
<feature type="signal peptide" evidence="1">
    <location>
        <begin position="1"/>
        <end position="23"/>
    </location>
</feature>
<dbReference type="EMBL" id="AEWV01000008">
    <property type="protein sequence ID" value="EGC18001.1"/>
    <property type="molecule type" value="Genomic_DNA"/>
</dbReference>
<accession>F0EXH0</accession>
<proteinExistence type="predicted"/>
<sequence>MKSLLPIAAGLVALSACSPFDQALLSPNASFLNGQKVGSVPREKSVTFVGSQTNEYGERMPVYPESSRSAHKILHVSPPPQFIFAACDGARGRGRQMVEGDFQAGKTYQLYCNLHYDDRYKIVAREVPNGTTMNTNHVMNIYYQNGQPTDANRIRFVSTGAADSGFLEKIGLYWHDKMRILGWNGKLSGTAELAAPANRVIVHCYHPLKFEMVDVKSDFQAGKTYRLDCKMGDDKQMSAFIAEVM</sequence>
<dbReference type="RefSeq" id="WP_003781662.1">
    <property type="nucleotide sequence ID" value="NZ_GL870929.1"/>
</dbReference>
<name>F0EXH0_9NEIS</name>
<protein>
    <recommendedName>
        <fullName evidence="4">Lipoprotein</fullName>
    </recommendedName>
</protein>
<keyword evidence="1" id="KW-0732">Signal</keyword>
<evidence type="ECO:0000313" key="3">
    <source>
        <dbReference type="Proteomes" id="UP000004088"/>
    </source>
</evidence>
<dbReference type="STRING" id="888741.HMPREF9098_0554"/>
<dbReference type="PROSITE" id="PS51257">
    <property type="entry name" value="PROKAR_LIPOPROTEIN"/>
    <property type="match status" value="1"/>
</dbReference>
<reference evidence="2 3" key="1">
    <citation type="submission" date="2011-01" db="EMBL/GenBank/DDBJ databases">
        <authorList>
            <person name="Muzny D."/>
            <person name="Qin X."/>
            <person name="Deng J."/>
            <person name="Jiang H."/>
            <person name="Liu Y."/>
            <person name="Qu J."/>
            <person name="Song X.-Z."/>
            <person name="Zhang L."/>
            <person name="Thornton R."/>
            <person name="Coyle M."/>
            <person name="Francisco L."/>
            <person name="Jackson L."/>
            <person name="Javaid M."/>
            <person name="Korchina V."/>
            <person name="Kovar C."/>
            <person name="Mata R."/>
            <person name="Mathew T."/>
            <person name="Ngo R."/>
            <person name="Nguyen L."/>
            <person name="Nguyen N."/>
            <person name="Okwuonu G."/>
            <person name="Ongeri F."/>
            <person name="Pham C."/>
            <person name="Simmons D."/>
            <person name="Wilczek-Boney K."/>
            <person name="Hale W."/>
            <person name="Jakkamsetti A."/>
            <person name="Pham P."/>
            <person name="Ruth R."/>
            <person name="San Lucas F."/>
            <person name="Warren J."/>
            <person name="Zhang J."/>
            <person name="Zhao Z."/>
            <person name="Zhou C."/>
            <person name="Zhu D."/>
            <person name="Lee S."/>
            <person name="Bess C."/>
            <person name="Blankenburg K."/>
            <person name="Forbes L."/>
            <person name="Fu Q."/>
            <person name="Gubbala S."/>
            <person name="Hirani K."/>
            <person name="Jayaseelan J.C."/>
            <person name="Lara F."/>
            <person name="Munidasa M."/>
            <person name="Palculict T."/>
            <person name="Patil S."/>
            <person name="Pu L.-L."/>
            <person name="Saada N."/>
            <person name="Tang L."/>
            <person name="Weissenberger G."/>
            <person name="Zhu Y."/>
            <person name="Hemphill L."/>
            <person name="Shang Y."/>
            <person name="Youmans B."/>
            <person name="Ayvaz T."/>
            <person name="Ross M."/>
            <person name="Santibanez J."/>
            <person name="Aqrawi P."/>
            <person name="Gross S."/>
            <person name="Joshi V."/>
            <person name="Fowler G."/>
            <person name="Nazareth L."/>
            <person name="Reid J."/>
            <person name="Worley K."/>
            <person name="Petrosino J."/>
            <person name="Highlander S."/>
            <person name="Gibbs R."/>
        </authorList>
    </citation>
    <scope>NUCLEOTIDE SEQUENCE [LARGE SCALE GENOMIC DNA]</scope>
    <source>
        <strain evidence="2 3">ATCC 33394</strain>
    </source>
</reference>
<dbReference type="AlphaFoldDB" id="F0EXH0"/>
<dbReference type="HOGENOM" id="CLU_1132414_0_0_4"/>